<evidence type="ECO:0000313" key="3">
    <source>
        <dbReference type="Proteomes" id="UP000287651"/>
    </source>
</evidence>
<name>A0A426XYI3_ENSVE</name>
<protein>
    <recommendedName>
        <fullName evidence="4">Secreted protein</fullName>
    </recommendedName>
</protein>
<reference evidence="2 3" key="1">
    <citation type="journal article" date="2014" name="Agronomy (Basel)">
        <title>A Draft Genome Sequence for Ensete ventricosum, the Drought-Tolerant Tree Against Hunger.</title>
        <authorList>
            <person name="Harrison J."/>
            <person name="Moore K.A."/>
            <person name="Paszkiewicz K."/>
            <person name="Jones T."/>
            <person name="Grant M."/>
            <person name="Ambacheew D."/>
            <person name="Muzemil S."/>
            <person name="Studholme D.J."/>
        </authorList>
    </citation>
    <scope>NUCLEOTIDE SEQUENCE [LARGE SCALE GENOMIC DNA]</scope>
</reference>
<dbReference type="EMBL" id="AMZH03016502">
    <property type="protein sequence ID" value="RRT44371.1"/>
    <property type="molecule type" value="Genomic_DNA"/>
</dbReference>
<evidence type="ECO:0000256" key="1">
    <source>
        <dbReference type="SAM" id="SignalP"/>
    </source>
</evidence>
<sequence>MCHPDATPLMVKLPMNCLVLLVFFLCKKDPPGVVVWVPFILHGRQKSYRKVNARRRYASYAGQWLNPDLSILSHHGTSSLYRVSVVDAILP</sequence>
<gene>
    <name evidence="2" type="ORF">B296_00030313</name>
</gene>
<organism evidence="2 3">
    <name type="scientific">Ensete ventricosum</name>
    <name type="common">Abyssinian banana</name>
    <name type="synonym">Musa ensete</name>
    <dbReference type="NCBI Taxonomy" id="4639"/>
    <lineage>
        <taxon>Eukaryota</taxon>
        <taxon>Viridiplantae</taxon>
        <taxon>Streptophyta</taxon>
        <taxon>Embryophyta</taxon>
        <taxon>Tracheophyta</taxon>
        <taxon>Spermatophyta</taxon>
        <taxon>Magnoliopsida</taxon>
        <taxon>Liliopsida</taxon>
        <taxon>Zingiberales</taxon>
        <taxon>Musaceae</taxon>
        <taxon>Ensete</taxon>
    </lineage>
</organism>
<dbReference type="Proteomes" id="UP000287651">
    <property type="component" value="Unassembled WGS sequence"/>
</dbReference>
<feature type="signal peptide" evidence="1">
    <location>
        <begin position="1"/>
        <end position="28"/>
    </location>
</feature>
<keyword evidence="1" id="KW-0732">Signal</keyword>
<proteinExistence type="predicted"/>
<feature type="chain" id="PRO_5019321071" description="Secreted protein" evidence="1">
    <location>
        <begin position="29"/>
        <end position="91"/>
    </location>
</feature>
<comment type="caution">
    <text evidence="2">The sequence shown here is derived from an EMBL/GenBank/DDBJ whole genome shotgun (WGS) entry which is preliminary data.</text>
</comment>
<accession>A0A426XYI3</accession>
<dbReference type="AlphaFoldDB" id="A0A426XYI3"/>
<evidence type="ECO:0000313" key="2">
    <source>
        <dbReference type="EMBL" id="RRT44371.1"/>
    </source>
</evidence>
<evidence type="ECO:0008006" key="4">
    <source>
        <dbReference type="Google" id="ProtNLM"/>
    </source>
</evidence>